<organism evidence="2 3">
    <name type="scientific">Kingdonia uniflora</name>
    <dbReference type="NCBI Taxonomy" id="39325"/>
    <lineage>
        <taxon>Eukaryota</taxon>
        <taxon>Viridiplantae</taxon>
        <taxon>Streptophyta</taxon>
        <taxon>Embryophyta</taxon>
        <taxon>Tracheophyta</taxon>
        <taxon>Spermatophyta</taxon>
        <taxon>Magnoliopsida</taxon>
        <taxon>Ranunculales</taxon>
        <taxon>Circaeasteraceae</taxon>
        <taxon>Kingdonia</taxon>
    </lineage>
</organism>
<dbReference type="Proteomes" id="UP000541444">
    <property type="component" value="Unassembled WGS sequence"/>
</dbReference>
<reference evidence="2 3" key="1">
    <citation type="journal article" date="2020" name="IScience">
        <title>Genome Sequencing of the Endangered Kingdonia uniflora (Circaeasteraceae, Ranunculales) Reveals Potential Mechanisms of Evolutionary Specialization.</title>
        <authorList>
            <person name="Sun Y."/>
            <person name="Deng T."/>
            <person name="Zhang A."/>
            <person name="Moore M.J."/>
            <person name="Landis J.B."/>
            <person name="Lin N."/>
            <person name="Zhang H."/>
            <person name="Zhang X."/>
            <person name="Huang J."/>
            <person name="Zhang X."/>
            <person name="Sun H."/>
            <person name="Wang H."/>
        </authorList>
    </citation>
    <scope>NUCLEOTIDE SEQUENCE [LARGE SCALE GENOMIC DNA]</scope>
    <source>
        <strain evidence="2">TB1705</strain>
        <tissue evidence="2">Leaf</tissue>
    </source>
</reference>
<dbReference type="PANTHER" id="PTHR47584:SF14">
    <property type="entry name" value="L10-INTERACTING MYB DOMAIN-CONTAINING PROTEIN-LIKE"/>
    <property type="match status" value="1"/>
</dbReference>
<dbReference type="PANTHER" id="PTHR47584">
    <property type="match status" value="1"/>
</dbReference>
<evidence type="ECO:0000313" key="3">
    <source>
        <dbReference type="Proteomes" id="UP000541444"/>
    </source>
</evidence>
<dbReference type="InterPro" id="IPR045026">
    <property type="entry name" value="LIMYB"/>
</dbReference>
<dbReference type="AlphaFoldDB" id="A0A7J7N8G6"/>
<comment type="caution">
    <text evidence="2">The sequence shown here is derived from an EMBL/GenBank/DDBJ whole genome shotgun (WGS) entry which is preliminary data.</text>
</comment>
<dbReference type="InterPro" id="IPR024752">
    <property type="entry name" value="Myb/SANT-like_dom"/>
</dbReference>
<gene>
    <name evidence="2" type="ORF">GIB67_025188</name>
</gene>
<keyword evidence="3" id="KW-1185">Reference proteome</keyword>
<feature type="domain" description="Myb/SANT-like" evidence="1">
    <location>
        <begin position="8"/>
        <end position="59"/>
    </location>
</feature>
<name>A0A7J7N8G6_9MAGN</name>
<dbReference type="Pfam" id="PF12776">
    <property type="entry name" value="Myb_DNA-bind_3"/>
    <property type="match status" value="1"/>
</dbReference>
<sequence>MKEYYDLFKLKHIKKAFKNKYTLLKEHYNEFGKLVKCTGLGWDPAVANVIVPTYWWSDYVYFLLQNNPKAKRFCTKGCPEYEKLTMIFGDVEATGNLQASTDHDFSSDDGESDEIVPYTQCLPTQTASQSRIELRMMTILDGQGLSYNTYMRAMKILKEKGWRESFILISDGRRMDWIQSVEDVIFD</sequence>
<protein>
    <recommendedName>
        <fullName evidence="1">Myb/SANT-like domain-containing protein</fullName>
    </recommendedName>
</protein>
<dbReference type="EMBL" id="JACGCM010000999">
    <property type="protein sequence ID" value="KAF6163324.1"/>
    <property type="molecule type" value="Genomic_DNA"/>
</dbReference>
<evidence type="ECO:0000259" key="1">
    <source>
        <dbReference type="Pfam" id="PF12776"/>
    </source>
</evidence>
<accession>A0A7J7N8G6</accession>
<dbReference type="OrthoDB" id="1932416at2759"/>
<proteinExistence type="predicted"/>
<evidence type="ECO:0000313" key="2">
    <source>
        <dbReference type="EMBL" id="KAF6163324.1"/>
    </source>
</evidence>